<dbReference type="Proteomes" id="UP000038830">
    <property type="component" value="Unassembled WGS sequence"/>
</dbReference>
<evidence type="ECO:0000313" key="2">
    <source>
        <dbReference type="Proteomes" id="UP000038830"/>
    </source>
</evidence>
<reference evidence="2" key="1">
    <citation type="journal article" date="2015" name="J. Biotechnol.">
        <title>The structure of the Cyberlindnera jadinii genome and its relation to Candida utilis analyzed by the occurrence of single nucleotide polymorphisms.</title>
        <authorList>
            <person name="Rupp O."/>
            <person name="Brinkrolf K."/>
            <person name="Buerth C."/>
            <person name="Kunigo M."/>
            <person name="Schneider J."/>
            <person name="Jaenicke S."/>
            <person name="Goesmann A."/>
            <person name="Puehler A."/>
            <person name="Jaeger K.-E."/>
            <person name="Ernst J.F."/>
        </authorList>
    </citation>
    <scope>NUCLEOTIDE SEQUENCE [LARGE SCALE GENOMIC DNA]</scope>
    <source>
        <strain evidence="2">ATCC 18201 / CBS 1600 / BCRC 20928 / JCM 3617 / NBRC 0987 / NRRL Y-1542</strain>
    </source>
</reference>
<protein>
    <submittedName>
        <fullName evidence="1">Uncharacterized protein</fullName>
    </submittedName>
</protein>
<sequence length="105" mass="11394">MEDEVFGSYCESIRRCRPRDWFSLKVVSGKSVQLSLDDLSLNSSVVVITAVGHGSVSPKVTPMTIDVAGVRELGIVRIYPSTPVVLEGLRSDAVGRYPLGLAHHL</sequence>
<organism evidence="1 2">
    <name type="scientific">Cyberlindnera jadinii (strain ATCC 18201 / CBS 1600 / BCRC 20928 / JCM 3617 / NBRC 0987 / NRRL Y-1542)</name>
    <name type="common">Torula yeast</name>
    <name type="synonym">Candida utilis</name>
    <dbReference type="NCBI Taxonomy" id="983966"/>
    <lineage>
        <taxon>Eukaryota</taxon>
        <taxon>Fungi</taxon>
        <taxon>Dikarya</taxon>
        <taxon>Ascomycota</taxon>
        <taxon>Saccharomycotina</taxon>
        <taxon>Saccharomycetes</taxon>
        <taxon>Phaffomycetales</taxon>
        <taxon>Phaffomycetaceae</taxon>
        <taxon>Cyberlindnera</taxon>
    </lineage>
</organism>
<proteinExistence type="predicted"/>
<evidence type="ECO:0000313" key="1">
    <source>
        <dbReference type="EMBL" id="CEP22026.1"/>
    </source>
</evidence>
<gene>
    <name evidence="1" type="ORF">BN1211_2290</name>
</gene>
<dbReference type="EMBL" id="CDQK01000002">
    <property type="protein sequence ID" value="CEP22026.1"/>
    <property type="molecule type" value="Genomic_DNA"/>
</dbReference>
<accession>A0A0H5C2L1</accession>
<dbReference type="AlphaFoldDB" id="A0A0H5C2L1"/>
<name>A0A0H5C2L1_CYBJN</name>